<sequence length="307" mass="30676">MKSFAFALLASAAMALPANIPSGTIGSLPSGVPSSLPSGVIPSGMPLPMTSMIPSGSDVAATPSFSTLPDPTGAGQVLSILNQAGTSKIEMMAESELESLMSKLPLSALEKPVGQVIQTAESVDKLDTNTGSGLTQITALLDNGNAALIELTQEVVDLLSSLGLHKVGSLLGSIVGGLESITGNVKRDDPLQNVLSITDVNGLAGGKNLLVQVEPTVVGLLSGLDLSTIEGPIGNVVAVAPSVSELKSKVPEIPGANFIAVNAEDKVSVLLIKVDGAVQGLLSTLGLGSVGTTVGSIVSSAKGGLVQ</sequence>
<accession>W6Q5X3</accession>
<organism evidence="2 3">
    <name type="scientific">Penicillium roqueforti (strain FM164)</name>
    <dbReference type="NCBI Taxonomy" id="1365484"/>
    <lineage>
        <taxon>Eukaryota</taxon>
        <taxon>Fungi</taxon>
        <taxon>Dikarya</taxon>
        <taxon>Ascomycota</taxon>
        <taxon>Pezizomycotina</taxon>
        <taxon>Eurotiomycetes</taxon>
        <taxon>Eurotiomycetidae</taxon>
        <taxon>Eurotiales</taxon>
        <taxon>Aspergillaceae</taxon>
        <taxon>Penicillium</taxon>
    </lineage>
</organism>
<keyword evidence="1" id="KW-0732">Signal</keyword>
<keyword evidence="3" id="KW-1185">Reference proteome</keyword>
<proteinExistence type="predicted"/>
<feature type="chain" id="PRO_5012361914" evidence="1">
    <location>
        <begin position="16"/>
        <end position="307"/>
    </location>
</feature>
<dbReference type="OrthoDB" id="4367311at2759"/>
<feature type="signal peptide" evidence="1">
    <location>
        <begin position="1"/>
        <end position="15"/>
    </location>
</feature>
<dbReference type="OMA" id="APNIPFC"/>
<evidence type="ECO:0000313" key="2">
    <source>
        <dbReference type="EMBL" id="CDM32093.1"/>
    </source>
</evidence>
<reference evidence="2" key="1">
    <citation type="journal article" date="2014" name="Nat. Commun.">
        <title>Multiple recent horizontal transfers of a large genomic region in cheese making fungi.</title>
        <authorList>
            <person name="Cheeseman K."/>
            <person name="Ropars J."/>
            <person name="Renault P."/>
            <person name="Dupont J."/>
            <person name="Gouzy J."/>
            <person name="Branca A."/>
            <person name="Abraham A.L."/>
            <person name="Ceppi M."/>
            <person name="Conseiller E."/>
            <person name="Debuchy R."/>
            <person name="Malagnac F."/>
            <person name="Goarin A."/>
            <person name="Silar P."/>
            <person name="Lacoste S."/>
            <person name="Sallet E."/>
            <person name="Bensimon A."/>
            <person name="Giraud T."/>
            <person name="Brygoo Y."/>
        </authorList>
    </citation>
    <scope>NUCLEOTIDE SEQUENCE [LARGE SCALE GENOMIC DNA]</scope>
    <source>
        <strain evidence="2">FM164</strain>
    </source>
</reference>
<evidence type="ECO:0000313" key="3">
    <source>
        <dbReference type="Proteomes" id="UP000030686"/>
    </source>
</evidence>
<dbReference type="AlphaFoldDB" id="W6Q5X3"/>
<protein>
    <submittedName>
        <fullName evidence="2">Genomic scaffold, ProqFM164S02</fullName>
    </submittedName>
</protein>
<dbReference type="Proteomes" id="UP000030686">
    <property type="component" value="Unassembled WGS sequence"/>
</dbReference>
<gene>
    <name evidence="2" type="ORF">PROQFM164_S02g002244</name>
</gene>
<name>W6Q5X3_PENRF</name>
<evidence type="ECO:0000256" key="1">
    <source>
        <dbReference type="SAM" id="SignalP"/>
    </source>
</evidence>
<dbReference type="EMBL" id="HG792016">
    <property type="protein sequence ID" value="CDM32093.1"/>
    <property type="molecule type" value="Genomic_DNA"/>
</dbReference>